<dbReference type="Pfam" id="PF00590">
    <property type="entry name" value="TP_methylase"/>
    <property type="match status" value="1"/>
</dbReference>
<dbReference type="eggNOG" id="COG0313">
    <property type="taxonomic scope" value="Bacteria"/>
</dbReference>
<evidence type="ECO:0000259" key="7">
    <source>
        <dbReference type="Pfam" id="PF00590"/>
    </source>
</evidence>
<keyword evidence="3 6" id="KW-0489">Methyltransferase</keyword>
<dbReference type="CDD" id="cd11648">
    <property type="entry name" value="RsmI"/>
    <property type="match status" value="1"/>
</dbReference>
<evidence type="ECO:0000256" key="4">
    <source>
        <dbReference type="ARBA" id="ARBA00022679"/>
    </source>
</evidence>
<keyword evidence="1 6" id="KW-0963">Cytoplasm</keyword>
<dbReference type="InterPro" id="IPR008189">
    <property type="entry name" value="rRNA_ssu_MeTfrase_I"/>
</dbReference>
<dbReference type="GO" id="GO:0005737">
    <property type="term" value="C:cytoplasm"/>
    <property type="evidence" value="ECO:0007669"/>
    <property type="project" value="UniProtKB-SubCell"/>
</dbReference>
<dbReference type="PIRSF" id="PIRSF005917">
    <property type="entry name" value="MTase_YraL"/>
    <property type="match status" value="1"/>
</dbReference>
<evidence type="ECO:0000256" key="3">
    <source>
        <dbReference type="ARBA" id="ARBA00022603"/>
    </source>
</evidence>
<comment type="function">
    <text evidence="6">Catalyzes the 2'-O-methylation of the ribose of cytidine 1402 (C1402) in 16S rRNA.</text>
</comment>
<dbReference type="EMBL" id="CP001678">
    <property type="protein sequence ID" value="ACT60775.1"/>
    <property type="molecule type" value="Genomic_DNA"/>
</dbReference>
<dbReference type="EC" id="2.1.1.198" evidence="6"/>
<evidence type="ECO:0000313" key="9">
    <source>
        <dbReference type="EMBL" id="ACT60775.1"/>
    </source>
</evidence>
<name>C6XIG8_HIRBI</name>
<dbReference type="InterPro" id="IPR000878">
    <property type="entry name" value="4pyrrol_Mease"/>
</dbReference>
<evidence type="ECO:0000256" key="1">
    <source>
        <dbReference type="ARBA" id="ARBA00022490"/>
    </source>
</evidence>
<keyword evidence="4 6" id="KW-0808">Transferase</keyword>
<dbReference type="HAMAP" id="MF_01877">
    <property type="entry name" value="16SrRNA_methyltr_I"/>
    <property type="match status" value="1"/>
</dbReference>
<dbReference type="NCBIfam" id="TIGR00096">
    <property type="entry name" value="16S rRNA (cytidine(1402)-2'-O)-methyltransferase"/>
    <property type="match status" value="1"/>
</dbReference>
<evidence type="ECO:0000256" key="2">
    <source>
        <dbReference type="ARBA" id="ARBA00022552"/>
    </source>
</evidence>
<dbReference type="FunFam" id="3.40.1010.10:FF:000007">
    <property type="entry name" value="Ribosomal RNA small subunit methyltransferase I"/>
    <property type="match status" value="1"/>
</dbReference>
<evidence type="ECO:0000256" key="6">
    <source>
        <dbReference type="HAMAP-Rule" id="MF_01877"/>
    </source>
</evidence>
<dbReference type="InterPro" id="IPR053910">
    <property type="entry name" value="RsmI_HTH"/>
</dbReference>
<dbReference type="InterPro" id="IPR018063">
    <property type="entry name" value="SAM_MeTrfase_RsmI_CS"/>
</dbReference>
<dbReference type="RefSeq" id="WP_015828925.1">
    <property type="nucleotide sequence ID" value="NC_012982.1"/>
</dbReference>
<keyword evidence="2 6" id="KW-0698">rRNA processing</keyword>
<dbReference type="InterPro" id="IPR035996">
    <property type="entry name" value="4pyrrol_Methylase_sf"/>
</dbReference>
<dbReference type="GO" id="GO:0070677">
    <property type="term" value="F:rRNA (cytosine-2'-O-)-methyltransferase activity"/>
    <property type="evidence" value="ECO:0007669"/>
    <property type="project" value="UniProtKB-UniRule"/>
</dbReference>
<dbReference type="Proteomes" id="UP000002745">
    <property type="component" value="Chromosome"/>
</dbReference>
<dbReference type="PROSITE" id="PS01296">
    <property type="entry name" value="RSMI"/>
    <property type="match status" value="1"/>
</dbReference>
<dbReference type="SUPFAM" id="SSF53790">
    <property type="entry name" value="Tetrapyrrole methylase"/>
    <property type="match status" value="1"/>
</dbReference>
<comment type="similarity">
    <text evidence="6">Belongs to the methyltransferase superfamily. RsmI family.</text>
</comment>
<dbReference type="PANTHER" id="PTHR46111">
    <property type="entry name" value="RIBOSOMAL RNA SMALL SUBUNIT METHYLTRANSFERASE I"/>
    <property type="match status" value="1"/>
</dbReference>
<protein>
    <recommendedName>
        <fullName evidence="6">Ribosomal RNA small subunit methyltransferase I</fullName>
        <ecNumber evidence="6">2.1.1.198</ecNumber>
    </recommendedName>
    <alternativeName>
        <fullName evidence="6">16S rRNA 2'-O-ribose C1402 methyltransferase</fullName>
    </alternativeName>
    <alternativeName>
        <fullName evidence="6">rRNA (cytidine-2'-O-)-methyltransferase RsmI</fullName>
    </alternativeName>
</protein>
<evidence type="ECO:0000256" key="5">
    <source>
        <dbReference type="ARBA" id="ARBA00022691"/>
    </source>
</evidence>
<dbReference type="HOGENOM" id="CLU_044779_2_1_5"/>
<comment type="catalytic activity">
    <reaction evidence="6">
        <text>cytidine(1402) in 16S rRNA + S-adenosyl-L-methionine = 2'-O-methylcytidine(1402) in 16S rRNA + S-adenosyl-L-homocysteine + H(+)</text>
        <dbReference type="Rhea" id="RHEA:42924"/>
        <dbReference type="Rhea" id="RHEA-COMP:10285"/>
        <dbReference type="Rhea" id="RHEA-COMP:10286"/>
        <dbReference type="ChEBI" id="CHEBI:15378"/>
        <dbReference type="ChEBI" id="CHEBI:57856"/>
        <dbReference type="ChEBI" id="CHEBI:59789"/>
        <dbReference type="ChEBI" id="CHEBI:74495"/>
        <dbReference type="ChEBI" id="CHEBI:82748"/>
        <dbReference type="EC" id="2.1.1.198"/>
    </reaction>
</comment>
<gene>
    <name evidence="6" type="primary">rsmI</name>
    <name evidence="9" type="ordered locus">Hbal_3107</name>
</gene>
<reference evidence="10" key="1">
    <citation type="journal article" date="2011" name="J. Bacteriol.">
        <title>Genome sequences of eight morphologically diverse alphaproteobacteria.</title>
        <authorList>
            <consortium name="US DOE Joint Genome Institute"/>
            <person name="Brown P.J."/>
            <person name="Kysela D.T."/>
            <person name="Buechlein A."/>
            <person name="Hemmerich C."/>
            <person name="Brun Y.V."/>
        </authorList>
    </citation>
    <scope>NUCLEOTIDE SEQUENCE [LARGE SCALE GENOMIC DNA]</scope>
    <source>
        <strain evidence="10">ATCC 49814 / DSM 5838 / IFAM 1418</strain>
    </source>
</reference>
<dbReference type="InterPro" id="IPR014776">
    <property type="entry name" value="4pyrrole_Mease_sub2"/>
</dbReference>
<dbReference type="InterPro" id="IPR014777">
    <property type="entry name" value="4pyrrole_Mease_sub1"/>
</dbReference>
<dbReference type="PANTHER" id="PTHR46111:SF1">
    <property type="entry name" value="RIBOSOMAL RNA SMALL SUBUNIT METHYLTRANSFERASE I"/>
    <property type="match status" value="1"/>
</dbReference>
<evidence type="ECO:0000313" key="10">
    <source>
        <dbReference type="Proteomes" id="UP000002745"/>
    </source>
</evidence>
<dbReference type="KEGG" id="hba:Hbal_3107"/>
<feature type="domain" description="Tetrapyrrole methylase" evidence="7">
    <location>
        <begin position="12"/>
        <end position="211"/>
    </location>
</feature>
<dbReference type="STRING" id="582402.Hbal_3107"/>
<dbReference type="Gene3D" id="3.40.1010.10">
    <property type="entry name" value="Cobalt-precorrin-4 Transmethylase, Domain 1"/>
    <property type="match status" value="1"/>
</dbReference>
<evidence type="ECO:0000259" key="8">
    <source>
        <dbReference type="Pfam" id="PF23016"/>
    </source>
</evidence>
<sequence length="291" mass="31474">MIRPNSDLSSGLYIVATPIGNLRDITLRALDVLASADLVLAEDTRVASKLMAAYGLRPELRPYHDHNGAISRPRILRDLEKGMRIALISDAGTPLVSDPGYKLAREAIEAGHYVTALPGASAPLAALTISGLPSNSFLFAGFPPPKQTARLKFYEKFVSLESTLIFFEGPSRLAKSLADMLTIYGNREAVLAREITKRFEEARRLPLAELANAIELEGPPKGELVILIGPPLAGGEIIQEDLDSAIIAALANFSVKQASSEVAEKFGLKKRDVYARALILKEMDQNNGGEL</sequence>
<accession>C6XIG8</accession>
<dbReference type="Pfam" id="PF23016">
    <property type="entry name" value="RsmI_C"/>
    <property type="match status" value="1"/>
</dbReference>
<comment type="subcellular location">
    <subcellularLocation>
        <location evidence="6">Cytoplasm</location>
    </subcellularLocation>
</comment>
<keyword evidence="5 6" id="KW-0949">S-adenosyl-L-methionine</keyword>
<organism evidence="9 10">
    <name type="scientific">Hirschia baltica (strain ATCC 49814 / DSM 5838 / IFAM 1418)</name>
    <dbReference type="NCBI Taxonomy" id="582402"/>
    <lineage>
        <taxon>Bacteria</taxon>
        <taxon>Pseudomonadati</taxon>
        <taxon>Pseudomonadota</taxon>
        <taxon>Alphaproteobacteria</taxon>
        <taxon>Hyphomonadales</taxon>
        <taxon>Hyphomonadaceae</taxon>
        <taxon>Hirschia</taxon>
    </lineage>
</organism>
<feature type="domain" description="RsmI HTH" evidence="8">
    <location>
        <begin position="238"/>
        <end position="281"/>
    </location>
</feature>
<dbReference type="AlphaFoldDB" id="C6XIG8"/>
<keyword evidence="10" id="KW-1185">Reference proteome</keyword>
<proteinExistence type="inferred from homology"/>
<dbReference type="Gene3D" id="3.30.950.10">
    <property type="entry name" value="Methyltransferase, Cobalt-precorrin-4 Transmethylase, Domain 2"/>
    <property type="match status" value="1"/>
</dbReference>